<dbReference type="RefSeq" id="WP_196412361.1">
    <property type="nucleotide sequence ID" value="NZ_JADQTO010000002.1"/>
</dbReference>
<dbReference type="AlphaFoldDB" id="A0A931BZP1"/>
<evidence type="ECO:0000313" key="7">
    <source>
        <dbReference type="EMBL" id="MBG0560544.1"/>
    </source>
</evidence>
<proteinExistence type="predicted"/>
<gene>
    <name evidence="7" type="ORF">I4J89_03565</name>
</gene>
<evidence type="ECO:0000256" key="1">
    <source>
        <dbReference type="ARBA" id="ARBA00022512"/>
    </source>
</evidence>
<dbReference type="Proteomes" id="UP000598146">
    <property type="component" value="Unassembled WGS sequence"/>
</dbReference>
<feature type="signal peptide" evidence="5">
    <location>
        <begin position="1"/>
        <end position="30"/>
    </location>
</feature>
<sequence length="362" mass="35995">MKKTWVRKTLSVGVLAAGALLLAPAAAAQADVDQVTYGNIGALNGTQIAVPVKVPVNVVGNAVSVLGVAHAQGTGINKLESARTESILDGGGDGVGSVDQVSAGNFGALNGTQIAVPITVPINACGNSLAVVGVTSANAFCANIVGGGHRVWKLEGKKQKRTESGLDGGGDGVGSVDQVSAGNFGLANGTQIAAPITIPINACGNSLAVLGLASANGTCVNYLGSGHGNRKHIHWVKPVKPIWPGDVIGDGGGLGGDCGPVKGIVKGHGHGHGYGCDDDGDVRGDQGYNNDQDVKDDGYGKPAGDVADDGYGGQKPDQYGDQHHGGRKGAKSEKSPVAELTDGLGGVGSAGIGGLDLLNTLR</sequence>
<keyword evidence="3" id="KW-0034">Amyloid</keyword>
<feature type="chain" id="PRO_5036997009" evidence="5">
    <location>
        <begin position="31"/>
        <end position="362"/>
    </location>
</feature>
<comment type="caution">
    <text evidence="7">The sequence shown here is derived from an EMBL/GenBank/DDBJ whole genome shotgun (WGS) entry which is preliminary data.</text>
</comment>
<feature type="region of interest" description="Disordered" evidence="4">
    <location>
        <begin position="282"/>
        <end position="362"/>
    </location>
</feature>
<feature type="compositionally biased region" description="Basic and acidic residues" evidence="4">
    <location>
        <begin position="318"/>
        <end position="336"/>
    </location>
</feature>
<keyword evidence="5" id="KW-0732">Signal</keyword>
<evidence type="ECO:0000256" key="4">
    <source>
        <dbReference type="SAM" id="MobiDB-lite"/>
    </source>
</evidence>
<name>A0A931BZP1_9ACTN</name>
<keyword evidence="1" id="KW-0134">Cell wall</keyword>
<evidence type="ECO:0000256" key="3">
    <source>
        <dbReference type="ARBA" id="ARBA00023087"/>
    </source>
</evidence>
<protein>
    <submittedName>
        <fullName evidence="7">Chaplin</fullName>
    </submittedName>
</protein>
<feature type="domain" description="Chaplin" evidence="6">
    <location>
        <begin position="183"/>
        <end position="223"/>
    </location>
</feature>
<accession>A0A931BZP1</accession>
<evidence type="ECO:0000259" key="6">
    <source>
        <dbReference type="PROSITE" id="PS51884"/>
    </source>
</evidence>
<keyword evidence="8" id="KW-1185">Reference proteome</keyword>
<dbReference type="InterPro" id="IPR005528">
    <property type="entry name" value="ChpA-H"/>
</dbReference>
<evidence type="ECO:0000313" key="8">
    <source>
        <dbReference type="Proteomes" id="UP000598146"/>
    </source>
</evidence>
<reference evidence="7" key="1">
    <citation type="submission" date="2020-11" db="EMBL/GenBank/DDBJ databases">
        <title>Isolation and identification of active actinomycetes.</title>
        <authorList>
            <person name="Sun X."/>
        </authorList>
    </citation>
    <scope>NUCLEOTIDE SEQUENCE</scope>
    <source>
        <strain evidence="7">NEAU-A11</strain>
    </source>
</reference>
<evidence type="ECO:0000256" key="5">
    <source>
        <dbReference type="SAM" id="SignalP"/>
    </source>
</evidence>
<keyword evidence="1" id="KW-0964">Secreted</keyword>
<dbReference type="EMBL" id="JADQTO010000002">
    <property type="protein sequence ID" value="MBG0560544.1"/>
    <property type="molecule type" value="Genomic_DNA"/>
</dbReference>
<keyword evidence="2" id="KW-0130">Cell adhesion</keyword>
<dbReference type="Pfam" id="PF03777">
    <property type="entry name" value="ChpA-C"/>
    <property type="match status" value="3"/>
</dbReference>
<evidence type="ECO:0000256" key="2">
    <source>
        <dbReference type="ARBA" id="ARBA00022889"/>
    </source>
</evidence>
<dbReference type="PROSITE" id="PS51884">
    <property type="entry name" value="CHAPLIN"/>
    <property type="match status" value="2"/>
</dbReference>
<feature type="compositionally biased region" description="Gly residues" evidence="4">
    <location>
        <begin position="343"/>
        <end position="354"/>
    </location>
</feature>
<dbReference type="GO" id="GO:0007155">
    <property type="term" value="P:cell adhesion"/>
    <property type="evidence" value="ECO:0007669"/>
    <property type="project" value="UniProtKB-KW"/>
</dbReference>
<feature type="domain" description="Chaplin" evidence="6">
    <location>
        <begin position="105"/>
        <end position="145"/>
    </location>
</feature>
<organism evidence="7 8">
    <name type="scientific">Actinoplanes aureus</name>
    <dbReference type="NCBI Taxonomy" id="2792083"/>
    <lineage>
        <taxon>Bacteria</taxon>
        <taxon>Bacillati</taxon>
        <taxon>Actinomycetota</taxon>
        <taxon>Actinomycetes</taxon>
        <taxon>Micromonosporales</taxon>
        <taxon>Micromonosporaceae</taxon>
        <taxon>Actinoplanes</taxon>
    </lineage>
</organism>